<keyword evidence="4 8" id="KW-0808">Transferase</keyword>
<dbReference type="GO" id="GO:0016757">
    <property type="term" value="F:glycosyltransferase activity"/>
    <property type="evidence" value="ECO:0007669"/>
    <property type="project" value="UniProtKB-UniRule"/>
</dbReference>
<reference evidence="9 10" key="1">
    <citation type="submission" date="2018-04" db="EMBL/GenBank/DDBJ databases">
        <authorList>
            <person name="Zhang X."/>
            <person name="Yuan J."/>
            <person name="Li F."/>
            <person name="Xiang J."/>
        </authorList>
    </citation>
    <scope>NUCLEOTIDE SEQUENCE [LARGE SCALE GENOMIC DNA]</scope>
    <source>
        <tissue evidence="9">Muscle</tissue>
    </source>
</reference>
<keyword evidence="6" id="KW-1133">Transmembrane helix</keyword>
<dbReference type="Proteomes" id="UP000283509">
    <property type="component" value="Unassembled WGS sequence"/>
</dbReference>
<protein>
    <recommendedName>
        <fullName evidence="8">Glycosyltransferase family 92 protein</fullName>
        <ecNumber evidence="8">2.4.1.-</ecNumber>
    </recommendedName>
</protein>
<evidence type="ECO:0000256" key="4">
    <source>
        <dbReference type="ARBA" id="ARBA00022679"/>
    </source>
</evidence>
<evidence type="ECO:0000256" key="8">
    <source>
        <dbReference type="RuleBase" id="RU366017"/>
    </source>
</evidence>
<accession>A0A3R7LXB2</accession>
<dbReference type="GO" id="GO:0016020">
    <property type="term" value="C:membrane"/>
    <property type="evidence" value="ECO:0007669"/>
    <property type="project" value="UniProtKB-SubCell"/>
</dbReference>
<evidence type="ECO:0000256" key="5">
    <source>
        <dbReference type="ARBA" id="ARBA00022692"/>
    </source>
</evidence>
<dbReference type="InterPro" id="IPR008166">
    <property type="entry name" value="Glyco_transf_92"/>
</dbReference>
<dbReference type="PANTHER" id="PTHR21461">
    <property type="entry name" value="GLYCOSYLTRANSFERASE FAMILY 92 PROTEIN"/>
    <property type="match status" value="1"/>
</dbReference>
<evidence type="ECO:0000256" key="1">
    <source>
        <dbReference type="ARBA" id="ARBA00004167"/>
    </source>
</evidence>
<name>A0A3R7LXB2_PENVA</name>
<proteinExistence type="inferred from homology"/>
<keyword evidence="7" id="KW-0472">Membrane</keyword>
<gene>
    <name evidence="9" type="ORF">C7M84_016316</name>
</gene>
<dbReference type="GO" id="GO:0005737">
    <property type="term" value="C:cytoplasm"/>
    <property type="evidence" value="ECO:0007669"/>
    <property type="project" value="TreeGrafter"/>
</dbReference>
<evidence type="ECO:0000256" key="6">
    <source>
        <dbReference type="ARBA" id="ARBA00022989"/>
    </source>
</evidence>
<dbReference type="Pfam" id="PF01697">
    <property type="entry name" value="Glyco_transf_92"/>
    <property type="match status" value="1"/>
</dbReference>
<keyword evidence="3 8" id="KW-0328">Glycosyltransferase</keyword>
<comment type="subcellular location">
    <subcellularLocation>
        <location evidence="1">Membrane</location>
        <topology evidence="1">Single-pass membrane protein</topology>
    </subcellularLocation>
</comment>
<evidence type="ECO:0000256" key="7">
    <source>
        <dbReference type="ARBA" id="ARBA00023136"/>
    </source>
</evidence>
<keyword evidence="5" id="KW-0812">Transmembrane</keyword>
<evidence type="ECO:0000256" key="3">
    <source>
        <dbReference type="ARBA" id="ARBA00022676"/>
    </source>
</evidence>
<keyword evidence="10" id="KW-1185">Reference proteome</keyword>
<evidence type="ECO:0000256" key="2">
    <source>
        <dbReference type="ARBA" id="ARBA00007647"/>
    </source>
</evidence>
<dbReference type="OrthoDB" id="6369239at2759"/>
<reference evidence="9 10" key="2">
    <citation type="submission" date="2019-01" db="EMBL/GenBank/DDBJ databases">
        <title>The decoding of complex shrimp genome reveals the adaptation for benthos swimmer, frequently molting mechanism and breeding impact on genome.</title>
        <authorList>
            <person name="Sun Y."/>
            <person name="Gao Y."/>
            <person name="Yu Y."/>
        </authorList>
    </citation>
    <scope>NUCLEOTIDE SEQUENCE [LARGE SCALE GENOMIC DNA]</scope>
    <source>
        <tissue evidence="9">Muscle</tissue>
    </source>
</reference>
<dbReference type="EC" id="2.4.1.-" evidence="8"/>
<evidence type="ECO:0000313" key="10">
    <source>
        <dbReference type="Proteomes" id="UP000283509"/>
    </source>
</evidence>
<dbReference type="PANTHER" id="PTHR21461:SF69">
    <property type="entry name" value="GLYCOSYLTRANSFERASE FAMILY 92 PROTEIN"/>
    <property type="match status" value="1"/>
</dbReference>
<sequence length="561" mass="64747">MWVKQLKCLFTCCACATTIMYVLHLHLQEKSFTRQLTLTSSAVTSSPPMLQQNRHNSSIVVNLLKDHLDSVPTSCACALAPLSHEELYNEYLSQPVSWMNLSTRQVLEKQHPNFPVDLLSSVGGGWCNLLPSPIDIEWHNTYYQSLRVSENTSYLLYSAILDNRILTDTRPCIRVLAYSKDVDPDSPWCYIWFNSTGPPAISPVLVIDYIDYVPGSKSRQMVYILTCRIPKKYAHLKPLAVSLVRRPCERALTLLQVVGSMERNASTAFAEGGLNPRSIRPPQWNVAVCGPALFYYHQDISVRLVEWLELLRASGFAKVFLSETDVHPNIQKVLQYYVQEGFVSVTKFTYPEPYVNEPNTRRLWTLLKQREMFSMENMYFTDCALRHMHEYRFISHFDPDEMPVLLNHETFPRWVADWTYRHEVTAGKKNDPWKSLHLAWYYHNDDLETPSASLPKYMWMLRHSRRSLKKFAVNYGTSKPVFNMDVALGVNSHMLMACSFGNCHGKSYVIPRREAYVAHFKQTCGDYCKRANATREEPALLRHESKVIPAVTRVLQKLQLI</sequence>
<comment type="similarity">
    <text evidence="2 8">Belongs to the glycosyltransferase 92 family.</text>
</comment>
<comment type="caution">
    <text evidence="9">The sequence shown here is derived from an EMBL/GenBank/DDBJ whole genome shotgun (WGS) entry which is preliminary data.</text>
</comment>
<dbReference type="AlphaFoldDB" id="A0A3R7LXB2"/>
<organism evidence="9 10">
    <name type="scientific">Penaeus vannamei</name>
    <name type="common">Whiteleg shrimp</name>
    <name type="synonym">Litopenaeus vannamei</name>
    <dbReference type="NCBI Taxonomy" id="6689"/>
    <lineage>
        <taxon>Eukaryota</taxon>
        <taxon>Metazoa</taxon>
        <taxon>Ecdysozoa</taxon>
        <taxon>Arthropoda</taxon>
        <taxon>Crustacea</taxon>
        <taxon>Multicrustacea</taxon>
        <taxon>Malacostraca</taxon>
        <taxon>Eumalacostraca</taxon>
        <taxon>Eucarida</taxon>
        <taxon>Decapoda</taxon>
        <taxon>Dendrobranchiata</taxon>
        <taxon>Penaeoidea</taxon>
        <taxon>Penaeidae</taxon>
        <taxon>Penaeus</taxon>
    </lineage>
</organism>
<evidence type="ECO:0000313" key="9">
    <source>
        <dbReference type="EMBL" id="ROT65712.1"/>
    </source>
</evidence>
<dbReference type="EMBL" id="QCYY01003053">
    <property type="protein sequence ID" value="ROT65712.1"/>
    <property type="molecule type" value="Genomic_DNA"/>
</dbReference>